<feature type="domain" description="M23ase beta-sheet core" evidence="1">
    <location>
        <begin position="83"/>
        <end position="178"/>
    </location>
</feature>
<evidence type="ECO:0000259" key="1">
    <source>
        <dbReference type="Pfam" id="PF01551"/>
    </source>
</evidence>
<dbReference type="CDD" id="cd12797">
    <property type="entry name" value="M23_peptidase"/>
    <property type="match status" value="1"/>
</dbReference>
<accession>A0A2M7TN04</accession>
<proteinExistence type="predicted"/>
<dbReference type="Pfam" id="PF01551">
    <property type="entry name" value="Peptidase_M23"/>
    <property type="match status" value="1"/>
</dbReference>
<gene>
    <name evidence="2" type="ORF">COY29_02340</name>
</gene>
<name>A0A2M7TN04_9BACT</name>
<dbReference type="PANTHER" id="PTHR21666">
    <property type="entry name" value="PEPTIDASE-RELATED"/>
    <property type="match status" value="1"/>
</dbReference>
<dbReference type="InterPro" id="IPR016047">
    <property type="entry name" value="M23ase_b-sheet_dom"/>
</dbReference>
<evidence type="ECO:0000313" key="3">
    <source>
        <dbReference type="Proteomes" id="UP000229753"/>
    </source>
</evidence>
<dbReference type="AlphaFoldDB" id="A0A2M7TN04"/>
<sequence length="190" mass="20599">MRNGSKISRFFRRLFEAKSVKRLVGTNLAVMLVLGSFVPAQSEQIRPESTVIPEAEVTLSTVTKRTIQYPLQVGYISQGYSIFHPALDLAAPRGTEVKPIKDGVVEDVSRSRVGYGNAIIINHGNGIKSLYAHLSKINVSKGDRVTLFDTIGNVGATGHSTGPHLHLEVRKNGIPINPFAVLPTLASSKL</sequence>
<organism evidence="2 3">
    <name type="scientific">Candidatus Woesebacteria bacterium CG_4_10_14_0_2_um_filter_39_14</name>
    <dbReference type="NCBI Taxonomy" id="1975054"/>
    <lineage>
        <taxon>Bacteria</taxon>
        <taxon>Candidatus Woeseibacteriota</taxon>
    </lineage>
</organism>
<evidence type="ECO:0000313" key="2">
    <source>
        <dbReference type="EMBL" id="PIZ49146.1"/>
    </source>
</evidence>
<dbReference type="InterPro" id="IPR011055">
    <property type="entry name" value="Dup_hybrid_motif"/>
</dbReference>
<dbReference type="PANTHER" id="PTHR21666:SF270">
    <property type="entry name" value="MUREIN HYDROLASE ACTIVATOR ENVC"/>
    <property type="match status" value="1"/>
</dbReference>
<protein>
    <recommendedName>
        <fullName evidence="1">M23ase beta-sheet core domain-containing protein</fullName>
    </recommendedName>
</protein>
<reference evidence="3" key="1">
    <citation type="submission" date="2017-09" db="EMBL/GenBank/DDBJ databases">
        <title>Depth-based differentiation of microbial function through sediment-hosted aquifers and enrichment of novel symbionts in the deep terrestrial subsurface.</title>
        <authorList>
            <person name="Probst A.J."/>
            <person name="Ladd B."/>
            <person name="Jarett J.K."/>
            <person name="Geller-Mcgrath D.E."/>
            <person name="Sieber C.M.K."/>
            <person name="Emerson J.B."/>
            <person name="Anantharaman K."/>
            <person name="Thomas B.C."/>
            <person name="Malmstrom R."/>
            <person name="Stieglmeier M."/>
            <person name="Klingl A."/>
            <person name="Woyke T."/>
            <person name="Ryan C.M."/>
            <person name="Banfield J.F."/>
        </authorList>
    </citation>
    <scope>NUCLEOTIDE SEQUENCE [LARGE SCALE GENOMIC DNA]</scope>
</reference>
<dbReference type="SUPFAM" id="SSF51261">
    <property type="entry name" value="Duplicated hybrid motif"/>
    <property type="match status" value="1"/>
</dbReference>
<dbReference type="InterPro" id="IPR050570">
    <property type="entry name" value="Cell_wall_metabolism_enzyme"/>
</dbReference>
<dbReference type="EMBL" id="PFNO01000077">
    <property type="protein sequence ID" value="PIZ49146.1"/>
    <property type="molecule type" value="Genomic_DNA"/>
</dbReference>
<dbReference type="GO" id="GO:0004222">
    <property type="term" value="F:metalloendopeptidase activity"/>
    <property type="evidence" value="ECO:0007669"/>
    <property type="project" value="TreeGrafter"/>
</dbReference>
<dbReference type="Gene3D" id="2.70.70.10">
    <property type="entry name" value="Glucose Permease (Domain IIA)"/>
    <property type="match status" value="1"/>
</dbReference>
<dbReference type="Proteomes" id="UP000229753">
    <property type="component" value="Unassembled WGS sequence"/>
</dbReference>
<comment type="caution">
    <text evidence="2">The sequence shown here is derived from an EMBL/GenBank/DDBJ whole genome shotgun (WGS) entry which is preliminary data.</text>
</comment>